<evidence type="ECO:0000256" key="1">
    <source>
        <dbReference type="SAM" id="Phobius"/>
    </source>
</evidence>
<keyword evidence="4" id="KW-1185">Reference proteome</keyword>
<evidence type="ECO:0000259" key="2">
    <source>
        <dbReference type="PROSITE" id="PS50206"/>
    </source>
</evidence>
<dbReference type="AlphaFoldDB" id="A0A518DJA9"/>
<dbReference type="Pfam" id="PF11127">
    <property type="entry name" value="YgaP-like_TM"/>
    <property type="match status" value="1"/>
</dbReference>
<dbReference type="PANTHER" id="PTHR45431:SF3">
    <property type="entry name" value="RHODANESE-LIKE DOMAIN-CONTAINING PROTEIN 15, CHLOROPLASTIC"/>
    <property type="match status" value="1"/>
</dbReference>
<dbReference type="Gene3D" id="3.40.250.10">
    <property type="entry name" value="Rhodanese-like domain"/>
    <property type="match status" value="1"/>
</dbReference>
<dbReference type="EMBL" id="CP036291">
    <property type="protein sequence ID" value="QDU91571.1"/>
    <property type="molecule type" value="Genomic_DNA"/>
</dbReference>
<keyword evidence="1" id="KW-1133">Transmembrane helix</keyword>
<dbReference type="PROSITE" id="PS50206">
    <property type="entry name" value="RHODANESE_3"/>
    <property type="match status" value="1"/>
</dbReference>
<feature type="domain" description="Rhodanese" evidence="2">
    <location>
        <begin position="17"/>
        <end position="107"/>
    </location>
</feature>
<gene>
    <name evidence="3" type="primary">ygaP</name>
    <name evidence="3" type="ORF">Pla175_50000</name>
</gene>
<dbReference type="Pfam" id="PF00581">
    <property type="entry name" value="Rhodanese"/>
    <property type="match status" value="1"/>
</dbReference>
<name>A0A518DJA9_9BACT</name>
<dbReference type="InterPro" id="IPR021309">
    <property type="entry name" value="YgaP-like_TM"/>
</dbReference>
<organism evidence="3 4">
    <name type="scientific">Pirellulimonas nuda</name>
    <dbReference type="NCBI Taxonomy" id="2528009"/>
    <lineage>
        <taxon>Bacteria</taxon>
        <taxon>Pseudomonadati</taxon>
        <taxon>Planctomycetota</taxon>
        <taxon>Planctomycetia</taxon>
        <taxon>Pirellulales</taxon>
        <taxon>Lacipirellulaceae</taxon>
        <taxon>Pirellulimonas</taxon>
    </lineage>
</organism>
<evidence type="ECO:0000313" key="3">
    <source>
        <dbReference type="EMBL" id="QDU91571.1"/>
    </source>
</evidence>
<dbReference type="SUPFAM" id="SSF52821">
    <property type="entry name" value="Rhodanese/Cell cycle control phosphatase"/>
    <property type="match status" value="1"/>
</dbReference>
<dbReference type="CDD" id="cd00158">
    <property type="entry name" value="RHOD"/>
    <property type="match status" value="1"/>
</dbReference>
<dbReference type="PANTHER" id="PTHR45431">
    <property type="entry name" value="RHODANESE-LIKE DOMAIN-CONTAINING PROTEIN 15, CHLOROPLASTIC"/>
    <property type="match status" value="1"/>
</dbReference>
<accession>A0A518DJA9</accession>
<dbReference type="Proteomes" id="UP000317429">
    <property type="component" value="Chromosome"/>
</dbReference>
<feature type="transmembrane region" description="Helical" evidence="1">
    <location>
        <begin position="120"/>
        <end position="140"/>
    </location>
</feature>
<keyword evidence="1" id="KW-0472">Membrane</keyword>
<reference evidence="3 4" key="1">
    <citation type="submission" date="2019-02" db="EMBL/GenBank/DDBJ databases">
        <title>Deep-cultivation of Planctomycetes and their phenomic and genomic characterization uncovers novel biology.</title>
        <authorList>
            <person name="Wiegand S."/>
            <person name="Jogler M."/>
            <person name="Boedeker C."/>
            <person name="Pinto D."/>
            <person name="Vollmers J."/>
            <person name="Rivas-Marin E."/>
            <person name="Kohn T."/>
            <person name="Peeters S.H."/>
            <person name="Heuer A."/>
            <person name="Rast P."/>
            <person name="Oberbeckmann S."/>
            <person name="Bunk B."/>
            <person name="Jeske O."/>
            <person name="Meyerdierks A."/>
            <person name="Storesund J.E."/>
            <person name="Kallscheuer N."/>
            <person name="Luecker S."/>
            <person name="Lage O.M."/>
            <person name="Pohl T."/>
            <person name="Merkel B.J."/>
            <person name="Hornburger P."/>
            <person name="Mueller R.-W."/>
            <person name="Bruemmer F."/>
            <person name="Labrenz M."/>
            <person name="Spormann A.M."/>
            <person name="Op den Camp H."/>
            <person name="Overmann J."/>
            <person name="Amann R."/>
            <person name="Jetten M.S.M."/>
            <person name="Mascher T."/>
            <person name="Medema M.H."/>
            <person name="Devos D.P."/>
            <person name="Kaster A.-K."/>
            <person name="Ovreas L."/>
            <person name="Rohde M."/>
            <person name="Galperin M.Y."/>
            <person name="Jogler C."/>
        </authorList>
    </citation>
    <scope>NUCLEOTIDE SEQUENCE [LARGE SCALE GENOMIC DNA]</scope>
    <source>
        <strain evidence="3 4">Pla175</strain>
    </source>
</reference>
<dbReference type="OrthoDB" id="9800872at2"/>
<keyword evidence="1" id="KW-0812">Transmembrane</keyword>
<feature type="transmembrane region" description="Helical" evidence="1">
    <location>
        <begin position="146"/>
        <end position="166"/>
    </location>
</feature>
<evidence type="ECO:0000313" key="4">
    <source>
        <dbReference type="Proteomes" id="UP000317429"/>
    </source>
</evidence>
<dbReference type="InterPro" id="IPR052367">
    <property type="entry name" value="Thiosulfate_ST/Rhodanese-like"/>
</dbReference>
<protein>
    <submittedName>
        <fullName evidence="3">Inner membrane protein YgaP</fullName>
    </submittedName>
</protein>
<dbReference type="RefSeq" id="WP_145291741.1">
    <property type="nucleotide sequence ID" value="NZ_CP036291.1"/>
</dbReference>
<dbReference type="KEGG" id="pnd:Pla175_50000"/>
<dbReference type="InterPro" id="IPR001763">
    <property type="entry name" value="Rhodanese-like_dom"/>
</dbReference>
<dbReference type="SMART" id="SM00450">
    <property type="entry name" value="RHOD"/>
    <property type="match status" value="1"/>
</dbReference>
<dbReference type="Gene3D" id="6.10.140.1340">
    <property type="match status" value="1"/>
</dbReference>
<dbReference type="InterPro" id="IPR036873">
    <property type="entry name" value="Rhodanese-like_dom_sf"/>
</dbReference>
<sequence>MTTQSLSPGELRERLAGPARPRLIDVRTPAEFREVHVDGAVNRPLDRLDPKGLLAEFGPDQELVFICKAGSRGATACGKLAAAGAGRVLNVEGGTEACAAAGLPVTRGKQCMSLERQVRIAAGTLVVLGVVLGVLVHPWLLGLSALVGAGLVLAGVTNTCGMGMLLAKMPWNQAGSCSA</sequence>
<proteinExistence type="predicted"/>